<dbReference type="SUPFAM" id="SSF51905">
    <property type="entry name" value="FAD/NAD(P)-binding domain"/>
    <property type="match status" value="1"/>
</dbReference>
<name>A0ABX6EMP0_KLUMA</name>
<keyword evidence="13" id="KW-0963">Cytoplasm</keyword>
<dbReference type="EMBL" id="CP015054">
    <property type="protein sequence ID" value="QGN13415.1"/>
    <property type="molecule type" value="Genomic_DNA"/>
</dbReference>
<feature type="domain" description="FAD/NAD(P)-binding" evidence="15">
    <location>
        <begin position="23"/>
        <end position="348"/>
    </location>
</feature>
<dbReference type="InterPro" id="IPR016156">
    <property type="entry name" value="FAD/NAD-linked_Rdtase_dimer_sf"/>
</dbReference>
<dbReference type="InterPro" id="IPR046952">
    <property type="entry name" value="GSHR/TRXR-like"/>
</dbReference>
<keyword evidence="7 12" id="KW-0560">Oxidoreductase</keyword>
<dbReference type="NCBIfam" id="TIGR01421">
    <property type="entry name" value="gluta_reduc_1"/>
    <property type="match status" value="1"/>
</dbReference>
<comment type="cofactor">
    <cofactor evidence="1 13">
        <name>FAD</name>
        <dbReference type="ChEBI" id="CHEBI:57692"/>
    </cofactor>
</comment>
<dbReference type="Proteomes" id="UP000422736">
    <property type="component" value="Chromosome 1"/>
</dbReference>
<dbReference type="InterPro" id="IPR012999">
    <property type="entry name" value="Pyr_OxRdtase_I_AS"/>
</dbReference>
<dbReference type="PANTHER" id="PTHR42737:SF2">
    <property type="entry name" value="GLUTATHIONE REDUCTASE"/>
    <property type="match status" value="1"/>
</dbReference>
<sequence>MSVRNTIHRIIIRRNMSAATNHYDYLVIGGGSGGVASSRRAAKYGAKTLLIEGKAMGGTCVNKGCVPKKVMWYASDLATRITHAHSYNLFEDLPLTKDNLTFNWPEFKKKRDAYIHRLNGIYERNLTKEGVDFIYGWASFTEDGKVQVRKADNSVETYTAEHILIATGGKPVFPSKVPGYEYGISSDGFFELEKQPEKVVVVGAGYIGVELAGVFNGLGSDSHLVIRGETVLRKFDQCIQDTVTDTYIKEGVNIHKSSNVTKVEKDEKTGKLTIFLDTGKNITDVDSLIWTIGRRSMLGLGLENIGVKLNEREQIIVDEYQNTNVKNVYSLGDVVGKVELTPVAIAAGRKLANRLFGPDQFKNQKQDYENVPSVIFSHPEAGSIGLSEKEAIEKFGKENVKVYNSKFNAMYYAMMNEENKTPTRYKLVCAGEEEKVVGLHIVGDSSAEILQGFGVAIKMGATKADFDSCVAIHPTSAEEIVTLT</sequence>
<comment type="similarity">
    <text evidence="2 12">Belongs to the class-I pyridine nucleotide-disulfide oxidoreductase family.</text>
</comment>
<accession>A0ABX6EMP0</accession>
<evidence type="ECO:0000256" key="4">
    <source>
        <dbReference type="ARBA" id="ARBA00017111"/>
    </source>
</evidence>
<dbReference type="Gene3D" id="3.30.390.30">
    <property type="match status" value="1"/>
</dbReference>
<comment type="function">
    <text evidence="11 13">Catalyzes the reduction of glutathione disulfide (GSSG) to reduced glutathione (GSH). Constitutes the major mechanism to maintain a high GSH:GSSG ratio in the cytosol.</text>
</comment>
<dbReference type="SUPFAM" id="SSF55424">
    <property type="entry name" value="FAD/NAD-linked reductases, dimerisation (C-terminal) domain"/>
    <property type="match status" value="1"/>
</dbReference>
<dbReference type="InterPro" id="IPR006322">
    <property type="entry name" value="Glutathione_Rdtase_euk/bac"/>
</dbReference>
<protein>
    <recommendedName>
        <fullName evidence="4 13">Glutathione reductase</fullName>
        <ecNumber evidence="3 13">1.8.1.7</ecNumber>
    </recommendedName>
</protein>
<dbReference type="InterPro" id="IPR036188">
    <property type="entry name" value="FAD/NAD-bd_sf"/>
</dbReference>
<evidence type="ECO:0000256" key="9">
    <source>
        <dbReference type="ARBA" id="ARBA00023284"/>
    </source>
</evidence>
<evidence type="ECO:0000256" key="11">
    <source>
        <dbReference type="ARBA" id="ARBA00056905"/>
    </source>
</evidence>
<evidence type="ECO:0000256" key="13">
    <source>
        <dbReference type="RuleBase" id="RU365016"/>
    </source>
</evidence>
<evidence type="ECO:0000313" key="16">
    <source>
        <dbReference type="EMBL" id="QGN13415.1"/>
    </source>
</evidence>
<evidence type="ECO:0000256" key="2">
    <source>
        <dbReference type="ARBA" id="ARBA00007532"/>
    </source>
</evidence>
<keyword evidence="5 12" id="KW-0285">Flavoprotein</keyword>
<evidence type="ECO:0000256" key="3">
    <source>
        <dbReference type="ARBA" id="ARBA00012607"/>
    </source>
</evidence>
<dbReference type="InterPro" id="IPR004099">
    <property type="entry name" value="Pyr_nucl-diS_OxRdtase_dimer"/>
</dbReference>
<organism evidence="16 17">
    <name type="scientific">Kluyveromyces marxianus</name>
    <name type="common">Yeast</name>
    <name type="synonym">Candida kefyr</name>
    <dbReference type="NCBI Taxonomy" id="4911"/>
    <lineage>
        <taxon>Eukaryota</taxon>
        <taxon>Fungi</taxon>
        <taxon>Dikarya</taxon>
        <taxon>Ascomycota</taxon>
        <taxon>Saccharomycotina</taxon>
        <taxon>Saccharomycetes</taxon>
        <taxon>Saccharomycetales</taxon>
        <taxon>Saccharomycetaceae</taxon>
        <taxon>Kluyveromyces</taxon>
    </lineage>
</organism>
<comment type="subcellular location">
    <subcellularLocation>
        <location evidence="13">Cytoplasm</location>
    </subcellularLocation>
</comment>
<reference evidence="16 17" key="1">
    <citation type="submission" date="2016-03" db="EMBL/GenBank/DDBJ databases">
        <title>How can Kluyveromyces marxianus grow so fast - potential evolutionary course in Saccharomyces Complex revealed by comparative genomics.</title>
        <authorList>
            <person name="Mo W."/>
            <person name="Lu W."/>
            <person name="Yang X."/>
            <person name="Qi J."/>
            <person name="Lv H."/>
        </authorList>
    </citation>
    <scope>NUCLEOTIDE SEQUENCE [LARGE SCALE GENOMIC DNA]</scope>
    <source>
        <strain evidence="16 17">FIM1</strain>
    </source>
</reference>
<comment type="catalytic activity">
    <reaction evidence="10 13">
        <text>2 glutathione + NADP(+) = glutathione disulfide + NADPH + H(+)</text>
        <dbReference type="Rhea" id="RHEA:11740"/>
        <dbReference type="ChEBI" id="CHEBI:15378"/>
        <dbReference type="ChEBI" id="CHEBI:57783"/>
        <dbReference type="ChEBI" id="CHEBI:57925"/>
        <dbReference type="ChEBI" id="CHEBI:58297"/>
        <dbReference type="ChEBI" id="CHEBI:58349"/>
        <dbReference type="EC" id="1.8.1.7"/>
    </reaction>
</comment>
<dbReference type="EC" id="1.8.1.7" evidence="3 13"/>
<keyword evidence="8" id="KW-1015">Disulfide bond</keyword>
<dbReference type="NCBIfam" id="NF004776">
    <property type="entry name" value="PRK06116.1"/>
    <property type="match status" value="1"/>
</dbReference>
<evidence type="ECO:0000256" key="7">
    <source>
        <dbReference type="ARBA" id="ARBA00023002"/>
    </source>
</evidence>
<feature type="domain" description="Pyridine nucleotide-disulphide oxidoreductase dimerisation" evidence="14">
    <location>
        <begin position="371"/>
        <end position="482"/>
    </location>
</feature>
<dbReference type="PROSITE" id="PS00076">
    <property type="entry name" value="PYRIDINE_REDOX_1"/>
    <property type="match status" value="1"/>
</dbReference>
<dbReference type="InterPro" id="IPR023753">
    <property type="entry name" value="FAD/NAD-binding_dom"/>
</dbReference>
<evidence type="ECO:0000256" key="10">
    <source>
        <dbReference type="ARBA" id="ARBA00049142"/>
    </source>
</evidence>
<dbReference type="Pfam" id="PF02852">
    <property type="entry name" value="Pyr_redox_dim"/>
    <property type="match status" value="1"/>
</dbReference>
<dbReference type="PRINTS" id="PR00368">
    <property type="entry name" value="FADPNR"/>
</dbReference>
<evidence type="ECO:0000256" key="6">
    <source>
        <dbReference type="ARBA" id="ARBA00022827"/>
    </source>
</evidence>
<dbReference type="Pfam" id="PF07992">
    <property type="entry name" value="Pyr_redox_2"/>
    <property type="match status" value="1"/>
</dbReference>
<dbReference type="Gene3D" id="3.50.50.60">
    <property type="entry name" value="FAD/NAD(P)-binding domain"/>
    <property type="match status" value="2"/>
</dbReference>
<proteinExistence type="inferred from homology"/>
<dbReference type="PIRSF" id="PIRSF000350">
    <property type="entry name" value="Mercury_reductase_MerA"/>
    <property type="match status" value="1"/>
</dbReference>
<evidence type="ECO:0000256" key="8">
    <source>
        <dbReference type="ARBA" id="ARBA00023157"/>
    </source>
</evidence>
<dbReference type="PRINTS" id="PR00411">
    <property type="entry name" value="PNDRDTASEI"/>
</dbReference>
<evidence type="ECO:0000256" key="12">
    <source>
        <dbReference type="RuleBase" id="RU003691"/>
    </source>
</evidence>
<evidence type="ECO:0000313" key="17">
    <source>
        <dbReference type="Proteomes" id="UP000422736"/>
    </source>
</evidence>
<keyword evidence="13" id="KW-0521">NADP</keyword>
<gene>
    <name evidence="16" type="primary">GLR1</name>
    <name evidence="16" type="ORF">FIM1_52</name>
</gene>
<dbReference type="InterPro" id="IPR001100">
    <property type="entry name" value="Pyr_nuc-diS_OxRdtase"/>
</dbReference>
<evidence type="ECO:0000259" key="15">
    <source>
        <dbReference type="Pfam" id="PF07992"/>
    </source>
</evidence>
<evidence type="ECO:0000256" key="5">
    <source>
        <dbReference type="ARBA" id="ARBA00022630"/>
    </source>
</evidence>
<keyword evidence="9 12" id="KW-0676">Redox-active center</keyword>
<dbReference type="PANTHER" id="PTHR42737">
    <property type="entry name" value="GLUTATHIONE REDUCTASE"/>
    <property type="match status" value="1"/>
</dbReference>
<keyword evidence="6 12" id="KW-0274">FAD</keyword>
<keyword evidence="17" id="KW-1185">Reference proteome</keyword>
<evidence type="ECO:0000259" key="14">
    <source>
        <dbReference type="Pfam" id="PF02852"/>
    </source>
</evidence>
<evidence type="ECO:0000256" key="1">
    <source>
        <dbReference type="ARBA" id="ARBA00001974"/>
    </source>
</evidence>